<name>A0ABQ1GTE7_9BACL</name>
<evidence type="ECO:0000256" key="2">
    <source>
        <dbReference type="ARBA" id="ARBA00022803"/>
    </source>
</evidence>
<feature type="repeat" description="TPR" evidence="3">
    <location>
        <begin position="318"/>
        <end position="351"/>
    </location>
</feature>
<dbReference type="Pfam" id="PF13424">
    <property type="entry name" value="TPR_12"/>
    <property type="match status" value="1"/>
</dbReference>
<reference evidence="6" key="1">
    <citation type="journal article" date="2019" name="Int. J. Syst. Evol. Microbiol.">
        <title>The Global Catalogue of Microorganisms (GCM) 10K type strain sequencing project: providing services to taxonomists for standard genome sequencing and annotation.</title>
        <authorList>
            <consortium name="The Broad Institute Genomics Platform"/>
            <consortium name="The Broad Institute Genome Sequencing Center for Infectious Disease"/>
            <person name="Wu L."/>
            <person name="Ma J."/>
        </authorList>
    </citation>
    <scope>NUCLEOTIDE SEQUENCE [LARGE SCALE GENOMIC DNA]</scope>
    <source>
        <strain evidence="6">CGMCC 1.12404</strain>
    </source>
</reference>
<dbReference type="SMART" id="SM00028">
    <property type="entry name" value="TPR"/>
    <property type="match status" value="6"/>
</dbReference>
<dbReference type="Pfam" id="PF13432">
    <property type="entry name" value="TPR_16"/>
    <property type="match status" value="1"/>
</dbReference>
<evidence type="ECO:0000256" key="1">
    <source>
        <dbReference type="ARBA" id="ARBA00022737"/>
    </source>
</evidence>
<dbReference type="CDD" id="cd00093">
    <property type="entry name" value="HTH_XRE"/>
    <property type="match status" value="1"/>
</dbReference>
<organism evidence="5 6">
    <name type="scientific">Kroppenstedtia guangzhouensis</name>
    <dbReference type="NCBI Taxonomy" id="1274356"/>
    <lineage>
        <taxon>Bacteria</taxon>
        <taxon>Bacillati</taxon>
        <taxon>Bacillota</taxon>
        <taxon>Bacilli</taxon>
        <taxon>Bacillales</taxon>
        <taxon>Thermoactinomycetaceae</taxon>
        <taxon>Kroppenstedtia</taxon>
    </lineage>
</organism>
<dbReference type="SUPFAM" id="SSF48452">
    <property type="entry name" value="TPR-like"/>
    <property type="match status" value="3"/>
</dbReference>
<comment type="caution">
    <text evidence="5">The sequence shown here is derived from an EMBL/GenBank/DDBJ whole genome shotgun (WGS) entry which is preliminary data.</text>
</comment>
<dbReference type="PANTHER" id="PTHR45641:SF19">
    <property type="entry name" value="NEPHROCYSTIN-3"/>
    <property type="match status" value="1"/>
</dbReference>
<dbReference type="Proteomes" id="UP000617979">
    <property type="component" value="Unassembled WGS sequence"/>
</dbReference>
<dbReference type="Pfam" id="PF13181">
    <property type="entry name" value="TPR_8"/>
    <property type="match status" value="1"/>
</dbReference>
<dbReference type="SMART" id="SM00530">
    <property type="entry name" value="HTH_XRE"/>
    <property type="match status" value="1"/>
</dbReference>
<dbReference type="Gene3D" id="1.10.260.40">
    <property type="entry name" value="lambda repressor-like DNA-binding domains"/>
    <property type="match status" value="1"/>
</dbReference>
<feature type="domain" description="HTH cro/C1-type" evidence="4">
    <location>
        <begin position="13"/>
        <end position="66"/>
    </location>
</feature>
<gene>
    <name evidence="5" type="ORF">GCM10007416_23560</name>
</gene>
<dbReference type="Gene3D" id="1.25.40.10">
    <property type="entry name" value="Tetratricopeptide repeat domain"/>
    <property type="match status" value="2"/>
</dbReference>
<evidence type="ECO:0000313" key="6">
    <source>
        <dbReference type="Proteomes" id="UP000617979"/>
    </source>
</evidence>
<dbReference type="PROSITE" id="PS50943">
    <property type="entry name" value="HTH_CROC1"/>
    <property type="match status" value="1"/>
</dbReference>
<proteinExistence type="predicted"/>
<dbReference type="InterPro" id="IPR010982">
    <property type="entry name" value="Lambda_DNA-bd_dom_sf"/>
</dbReference>
<evidence type="ECO:0000259" key="4">
    <source>
        <dbReference type="PROSITE" id="PS50943"/>
    </source>
</evidence>
<sequence>MRTLGVHDIGEIIRKVRKERGLRLEDLADENISPATISNVERGVPHVGREKALYLIKKLEIDLDRVPEMLQGQQLEQERLEKALFRAECLQDLGDPRLALKKLSKLEIQNSHPFAAYYYYILGRCHRSLRHWAKAERALFNAVRLGDESDTNITSAAYTELSLLSYYQNDLETALKYITNGINAFKNNGDRPQFIYLMKRNKAIYLERLGRLGEAINIVHEVWDSLGEMEQIETKLSFYWLRAELSQRTGAYQEAIQYAEAGLELARFNYQHSHMFDLWVVLAEVYMKQEDWEQAEECFDLALTLRGKISSSDRNKFVTAYSRLGLLYMKLNRQEEAAAMLEKAIRLGESYDDVPRLTSALQLMGDFYLQQNKREEATVYYRRELEMAQKHHLKKREYQALLRLAQCYENVDEQEFGRLTRNLYKVQLELTSEEGAVGEEVE</sequence>
<dbReference type="InterPro" id="IPR011990">
    <property type="entry name" value="TPR-like_helical_dom_sf"/>
</dbReference>
<dbReference type="PROSITE" id="PS50005">
    <property type="entry name" value="TPR"/>
    <property type="match status" value="3"/>
</dbReference>
<protein>
    <recommendedName>
        <fullName evidence="4">HTH cro/C1-type domain-containing protein</fullName>
    </recommendedName>
</protein>
<accession>A0ABQ1GTE7</accession>
<evidence type="ECO:0000256" key="3">
    <source>
        <dbReference type="PROSITE-ProRule" id="PRU00339"/>
    </source>
</evidence>
<feature type="repeat" description="TPR" evidence="3">
    <location>
        <begin position="358"/>
        <end position="391"/>
    </location>
</feature>
<evidence type="ECO:0000313" key="5">
    <source>
        <dbReference type="EMBL" id="GGA49727.1"/>
    </source>
</evidence>
<dbReference type="PANTHER" id="PTHR45641">
    <property type="entry name" value="TETRATRICOPEPTIDE REPEAT PROTEIN (AFU_ORTHOLOGUE AFUA_6G03870)"/>
    <property type="match status" value="1"/>
</dbReference>
<keyword evidence="2 3" id="KW-0802">TPR repeat</keyword>
<keyword evidence="1" id="KW-0677">Repeat</keyword>
<keyword evidence="6" id="KW-1185">Reference proteome</keyword>
<feature type="repeat" description="TPR" evidence="3">
    <location>
        <begin position="276"/>
        <end position="309"/>
    </location>
</feature>
<dbReference type="RefSeq" id="WP_229736066.1">
    <property type="nucleotide sequence ID" value="NZ_BMEX01000008.1"/>
</dbReference>
<dbReference type="InterPro" id="IPR001387">
    <property type="entry name" value="Cro/C1-type_HTH"/>
</dbReference>
<dbReference type="SUPFAM" id="SSF47413">
    <property type="entry name" value="lambda repressor-like DNA-binding domains"/>
    <property type="match status" value="1"/>
</dbReference>
<dbReference type="Pfam" id="PF01381">
    <property type="entry name" value="HTH_3"/>
    <property type="match status" value="1"/>
</dbReference>
<dbReference type="EMBL" id="BMEX01000008">
    <property type="protein sequence ID" value="GGA49727.1"/>
    <property type="molecule type" value="Genomic_DNA"/>
</dbReference>
<dbReference type="InterPro" id="IPR019734">
    <property type="entry name" value="TPR_rpt"/>
</dbReference>